<dbReference type="Pfam" id="PF00240">
    <property type="entry name" value="ubiquitin"/>
    <property type="match status" value="1"/>
</dbReference>
<dbReference type="InterPro" id="IPR015940">
    <property type="entry name" value="UBA"/>
</dbReference>
<protein>
    <recommendedName>
        <fullName evidence="8">UBA domain-containing protein</fullName>
    </recommendedName>
</protein>
<dbReference type="GO" id="GO:0006511">
    <property type="term" value="P:ubiquitin-dependent protein catabolic process"/>
    <property type="evidence" value="ECO:0007669"/>
    <property type="project" value="TreeGrafter"/>
</dbReference>
<dbReference type="GO" id="GO:0031593">
    <property type="term" value="F:polyubiquitin modification-dependent protein binding"/>
    <property type="evidence" value="ECO:0007669"/>
    <property type="project" value="TreeGrafter"/>
</dbReference>
<dbReference type="Proteomes" id="UP000317494">
    <property type="component" value="Unassembled WGS sequence"/>
</dbReference>
<evidence type="ECO:0000259" key="2">
    <source>
        <dbReference type="PROSITE" id="PS50030"/>
    </source>
</evidence>
<evidence type="ECO:0000256" key="1">
    <source>
        <dbReference type="SAM" id="MobiDB-lite"/>
    </source>
</evidence>
<dbReference type="AlphaFoldDB" id="A0A507CTE4"/>
<dbReference type="InterPro" id="IPR006636">
    <property type="entry name" value="STI1_HS-bd"/>
</dbReference>
<dbReference type="STRING" id="286115.A0A507CTE4"/>
<reference evidence="6 7" key="1">
    <citation type="journal article" date="2019" name="Sci. Rep.">
        <title>Comparative genomics of chytrid fungi reveal insights into the obligate biotrophic and pathogenic lifestyle of Synchytrium endobioticum.</title>
        <authorList>
            <person name="van de Vossenberg B.T.L.H."/>
            <person name="Warris S."/>
            <person name="Nguyen H.D.T."/>
            <person name="van Gent-Pelzer M.P.E."/>
            <person name="Joly D.L."/>
            <person name="van de Geest H.C."/>
            <person name="Bonants P.J.M."/>
            <person name="Smith D.S."/>
            <person name="Levesque C.A."/>
            <person name="van der Lee T.A.J."/>
        </authorList>
    </citation>
    <scope>NUCLEOTIDE SEQUENCE [LARGE SCALE GENOMIC DNA]</scope>
    <source>
        <strain evidence="5 7">LEV6574</strain>
        <strain evidence="4 6">MB42</strain>
    </source>
</reference>
<dbReference type="VEuPathDB" id="FungiDB:SeMB42_g05129"/>
<evidence type="ECO:0000313" key="4">
    <source>
        <dbReference type="EMBL" id="TPX42419.1"/>
    </source>
</evidence>
<dbReference type="SMART" id="SM00727">
    <property type="entry name" value="STI1"/>
    <property type="match status" value="2"/>
</dbReference>
<dbReference type="SUPFAM" id="SSF46934">
    <property type="entry name" value="UBA-like"/>
    <property type="match status" value="1"/>
</dbReference>
<dbReference type="SUPFAM" id="SSF54236">
    <property type="entry name" value="Ubiquitin-like"/>
    <property type="match status" value="1"/>
</dbReference>
<dbReference type="PANTHER" id="PTHR10677">
    <property type="entry name" value="UBIQUILIN"/>
    <property type="match status" value="1"/>
</dbReference>
<evidence type="ECO:0000259" key="3">
    <source>
        <dbReference type="PROSITE" id="PS50053"/>
    </source>
</evidence>
<dbReference type="FunFam" id="1.10.260.100:FF:000001">
    <property type="entry name" value="Ubiquilin 1"/>
    <property type="match status" value="1"/>
</dbReference>
<evidence type="ECO:0008006" key="8">
    <source>
        <dbReference type="Google" id="ProtNLM"/>
    </source>
</evidence>
<organism evidence="4 6">
    <name type="scientific">Synchytrium endobioticum</name>
    <dbReference type="NCBI Taxonomy" id="286115"/>
    <lineage>
        <taxon>Eukaryota</taxon>
        <taxon>Fungi</taxon>
        <taxon>Fungi incertae sedis</taxon>
        <taxon>Chytridiomycota</taxon>
        <taxon>Chytridiomycota incertae sedis</taxon>
        <taxon>Chytridiomycetes</taxon>
        <taxon>Synchytriales</taxon>
        <taxon>Synchytriaceae</taxon>
        <taxon>Synchytrium</taxon>
    </lineage>
</organism>
<dbReference type="EMBL" id="QEAN01000233">
    <property type="protein sequence ID" value="TPX42419.1"/>
    <property type="molecule type" value="Genomic_DNA"/>
</dbReference>
<dbReference type="Gene3D" id="1.10.260.100">
    <property type="match status" value="1"/>
</dbReference>
<dbReference type="Gene3D" id="1.10.8.10">
    <property type="entry name" value="DNA helicase RuvA subunit, C-terminal domain"/>
    <property type="match status" value="1"/>
</dbReference>
<dbReference type="PROSITE" id="PS50030">
    <property type="entry name" value="UBA"/>
    <property type="match status" value="1"/>
</dbReference>
<dbReference type="SMART" id="SM00165">
    <property type="entry name" value="UBA"/>
    <property type="match status" value="1"/>
</dbReference>
<feature type="domain" description="UBA" evidence="2">
    <location>
        <begin position="394"/>
        <end position="441"/>
    </location>
</feature>
<dbReference type="Pfam" id="PF23195">
    <property type="entry name" value="UBQLN1"/>
    <property type="match status" value="1"/>
</dbReference>
<comment type="caution">
    <text evidence="4">The sequence shown here is derived from an EMBL/GenBank/DDBJ whole genome shotgun (WGS) entry which is preliminary data.</text>
</comment>
<dbReference type="InterPro" id="IPR029071">
    <property type="entry name" value="Ubiquitin-like_domsf"/>
</dbReference>
<evidence type="ECO:0000313" key="6">
    <source>
        <dbReference type="Proteomes" id="UP000317494"/>
    </source>
</evidence>
<gene>
    <name evidence="5" type="ORF">SeLEV6574_g03494</name>
    <name evidence="4" type="ORF">SeMB42_g05129</name>
</gene>
<dbReference type="PANTHER" id="PTHR10677:SF3">
    <property type="entry name" value="FI07626P-RELATED"/>
    <property type="match status" value="1"/>
</dbReference>
<dbReference type="OrthoDB" id="267397at2759"/>
<feature type="region of interest" description="Disordered" evidence="1">
    <location>
        <begin position="89"/>
        <end position="113"/>
    </location>
</feature>
<feature type="domain" description="Ubiquitin-like" evidence="3">
    <location>
        <begin position="21"/>
        <end position="78"/>
    </location>
</feature>
<dbReference type="PROSITE" id="PS50053">
    <property type="entry name" value="UBIQUITIN_2"/>
    <property type="match status" value="1"/>
</dbReference>
<dbReference type="InterPro" id="IPR015496">
    <property type="entry name" value="Ubiquilin"/>
</dbReference>
<dbReference type="Gene3D" id="3.10.20.90">
    <property type="entry name" value="Phosphatidylinositol 3-kinase Catalytic Subunit, Chain A, domain 1"/>
    <property type="match status" value="1"/>
</dbReference>
<dbReference type="CDD" id="cd17039">
    <property type="entry name" value="Ubl_ubiquitin_like"/>
    <property type="match status" value="1"/>
</dbReference>
<sequence>MHIDTTAPSSSSSAVVAAAAMTITLHWTGGKQKLEITDAQGGLDELKTRIAQITKIPTQQQRLVSNGRVIAGEGTIRDAINDGALVTVAKAPPKAPDPDSSTQAAVLSQPPPPPNALGIPPEMMPIMQPMLDQMAQNPDLLSHLMQADPRMKRLMESNPELRQMMASPSFLRQMGETLRNPAAMQEMMRSTDRQLANIENIPGGFQALSSLYSQMGRDEERETNPSTDAVNAQFAERLGATDRSQPLPNPWAPRTITSSSAGPGVANAFGVDPNAALSPFMDMANPFATLSMNNSVNGSSNSTVPPLPAPYSNPNNMFGQLFQALGGAHSSNMNPLANPFWAWPPANNSSNPDTAQAPPINPYLGLFLPPHAPVTTPGLNVSSNTPTSCSSTTSIEEVRTRYQSELETLTSMGFTNEEVNIRALRISGGNVQSAIEFLLGQ</sequence>
<name>A0A507CTE4_9FUNG</name>
<dbReference type="Pfam" id="PF00627">
    <property type="entry name" value="UBA"/>
    <property type="match status" value="1"/>
</dbReference>
<dbReference type="EMBL" id="QEAM01000119">
    <property type="protein sequence ID" value="TPX45994.1"/>
    <property type="molecule type" value="Genomic_DNA"/>
</dbReference>
<dbReference type="Proteomes" id="UP000320475">
    <property type="component" value="Unassembled WGS sequence"/>
</dbReference>
<accession>A0A507CTE4</accession>
<dbReference type="InterPro" id="IPR009060">
    <property type="entry name" value="UBA-like_sf"/>
</dbReference>
<evidence type="ECO:0000313" key="7">
    <source>
        <dbReference type="Proteomes" id="UP000320475"/>
    </source>
</evidence>
<dbReference type="InterPro" id="IPR000626">
    <property type="entry name" value="Ubiquitin-like_dom"/>
</dbReference>
<evidence type="ECO:0000313" key="5">
    <source>
        <dbReference type="EMBL" id="TPX45994.1"/>
    </source>
</evidence>
<dbReference type="GO" id="GO:0005829">
    <property type="term" value="C:cytosol"/>
    <property type="evidence" value="ECO:0007669"/>
    <property type="project" value="TreeGrafter"/>
</dbReference>
<keyword evidence="6" id="KW-1185">Reference proteome</keyword>
<feature type="compositionally biased region" description="Low complexity" evidence="1">
    <location>
        <begin position="89"/>
        <end position="102"/>
    </location>
</feature>
<proteinExistence type="predicted"/>